<dbReference type="SUPFAM" id="SSF51905">
    <property type="entry name" value="FAD/NAD(P)-binding domain"/>
    <property type="match status" value="1"/>
</dbReference>
<protein>
    <recommendedName>
        <fullName evidence="6">FAD dependent oxidoreductase domain-containing protein</fullName>
    </recommendedName>
</protein>
<dbReference type="InterPro" id="IPR006076">
    <property type="entry name" value="FAD-dep_OxRdtase"/>
</dbReference>
<dbReference type="OrthoDB" id="2219495at2759"/>
<dbReference type="GO" id="GO:0051698">
    <property type="term" value="F:saccharopine oxidase activity"/>
    <property type="evidence" value="ECO:0007669"/>
    <property type="project" value="TreeGrafter"/>
</dbReference>
<keyword evidence="3" id="KW-0285">Flavoprotein</keyword>
<dbReference type="GeneID" id="27340966"/>
<evidence type="ECO:0000256" key="3">
    <source>
        <dbReference type="ARBA" id="ARBA00022630"/>
    </source>
</evidence>
<reference evidence="7 8" key="1">
    <citation type="submission" date="2015-01" db="EMBL/GenBank/DDBJ databases">
        <title>The Genome Sequence of Cladophialophora immunda CBS83496.</title>
        <authorList>
            <consortium name="The Broad Institute Genomics Platform"/>
            <person name="Cuomo C."/>
            <person name="de Hoog S."/>
            <person name="Gorbushina A."/>
            <person name="Stielow B."/>
            <person name="Teixiera M."/>
            <person name="Abouelleil A."/>
            <person name="Chapman S.B."/>
            <person name="Priest M."/>
            <person name="Young S.K."/>
            <person name="Wortman J."/>
            <person name="Nusbaum C."/>
            <person name="Birren B."/>
        </authorList>
    </citation>
    <scope>NUCLEOTIDE SEQUENCE [LARGE SCALE GENOMIC DNA]</scope>
    <source>
        <strain evidence="7 8">CBS 83496</strain>
    </source>
</reference>
<dbReference type="STRING" id="569365.A0A0D2A444"/>
<keyword evidence="8" id="KW-1185">Reference proteome</keyword>
<dbReference type="InterPro" id="IPR036188">
    <property type="entry name" value="FAD/NAD-bd_sf"/>
</dbReference>
<evidence type="ECO:0000313" key="8">
    <source>
        <dbReference type="Proteomes" id="UP000054466"/>
    </source>
</evidence>
<gene>
    <name evidence="7" type="ORF">PV07_01772</name>
</gene>
<keyword evidence="5" id="KW-0560">Oxidoreductase</keyword>
<keyword evidence="4" id="KW-0274">FAD</keyword>
<dbReference type="InterPro" id="IPR045170">
    <property type="entry name" value="MTOX"/>
</dbReference>
<dbReference type="Proteomes" id="UP000054466">
    <property type="component" value="Unassembled WGS sequence"/>
</dbReference>
<dbReference type="PANTHER" id="PTHR10961:SF37">
    <property type="entry name" value="FAD DEPENDENT OXIDOREDUCTASE DOMAIN-CONTAINING PROTEIN"/>
    <property type="match status" value="1"/>
</dbReference>
<feature type="domain" description="FAD dependent oxidoreductase" evidence="6">
    <location>
        <begin position="3"/>
        <end position="384"/>
    </location>
</feature>
<dbReference type="RefSeq" id="XP_016255262.1">
    <property type="nucleotide sequence ID" value="XM_016388334.1"/>
</dbReference>
<dbReference type="EMBL" id="KN847040">
    <property type="protein sequence ID" value="KIW35046.1"/>
    <property type="molecule type" value="Genomic_DNA"/>
</dbReference>
<sequence length="424" mass="46913">MADYIIVGAGVFGVSAALYLATSDPDANILLIDRARCPYPSAASSDLNKIIRADYDDIFYMRLALEALEKWNTDPLYEPYFHKTGMLFAEDLGMGDSSFNNYKLIGIDPGAEILTPGQARERFPVFKNANWTDVKDNYYNPCSGWGEADPAVRAVIEAALAAGVKYVQTTVERLVFDDQGACIGIKTVDGDEIRARSILLCSGAWTAQLVADSDPCRKDIQVNGRMVAAAAASCIVQCDPEHLSLYRDAPVHFLGMPHTHGESIPATADGKLKFNFEVSFTNMEYHEASGQMISVPPVRITQSTWSHDVPEQLKQSVRKVVDHVYGKNAPGLTVESYRMCWDAVTPNQDWIISPHPACKGLYIAGGGSFHSWKFLPTIGKYVTRMLKGELTSEQAEKWAWDRKNEGAACVMYIPQNDLKDFVET</sequence>
<evidence type="ECO:0000256" key="2">
    <source>
        <dbReference type="ARBA" id="ARBA00010989"/>
    </source>
</evidence>
<evidence type="ECO:0000256" key="4">
    <source>
        <dbReference type="ARBA" id="ARBA00022827"/>
    </source>
</evidence>
<comment type="similarity">
    <text evidence="2">Belongs to the MSOX/MTOX family.</text>
</comment>
<dbReference type="GO" id="GO:0008115">
    <property type="term" value="F:sarcosine oxidase activity"/>
    <property type="evidence" value="ECO:0007669"/>
    <property type="project" value="TreeGrafter"/>
</dbReference>
<name>A0A0D2A444_9EURO</name>
<evidence type="ECO:0000256" key="1">
    <source>
        <dbReference type="ARBA" id="ARBA00001974"/>
    </source>
</evidence>
<evidence type="ECO:0000313" key="7">
    <source>
        <dbReference type="EMBL" id="KIW35046.1"/>
    </source>
</evidence>
<dbReference type="Gene3D" id="3.50.50.60">
    <property type="entry name" value="FAD/NAD(P)-binding domain"/>
    <property type="match status" value="1"/>
</dbReference>
<dbReference type="VEuPathDB" id="FungiDB:PV07_01772"/>
<proteinExistence type="inferred from homology"/>
<comment type="cofactor">
    <cofactor evidence="1">
        <name>FAD</name>
        <dbReference type="ChEBI" id="CHEBI:57692"/>
    </cofactor>
</comment>
<evidence type="ECO:0000259" key="6">
    <source>
        <dbReference type="Pfam" id="PF01266"/>
    </source>
</evidence>
<dbReference type="GO" id="GO:0050660">
    <property type="term" value="F:flavin adenine dinucleotide binding"/>
    <property type="evidence" value="ECO:0007669"/>
    <property type="project" value="InterPro"/>
</dbReference>
<dbReference type="AlphaFoldDB" id="A0A0D2A444"/>
<organism evidence="7 8">
    <name type="scientific">Cladophialophora immunda</name>
    <dbReference type="NCBI Taxonomy" id="569365"/>
    <lineage>
        <taxon>Eukaryota</taxon>
        <taxon>Fungi</taxon>
        <taxon>Dikarya</taxon>
        <taxon>Ascomycota</taxon>
        <taxon>Pezizomycotina</taxon>
        <taxon>Eurotiomycetes</taxon>
        <taxon>Chaetothyriomycetidae</taxon>
        <taxon>Chaetothyriales</taxon>
        <taxon>Herpotrichiellaceae</taxon>
        <taxon>Cladophialophora</taxon>
    </lineage>
</organism>
<evidence type="ECO:0000256" key="5">
    <source>
        <dbReference type="ARBA" id="ARBA00023002"/>
    </source>
</evidence>
<dbReference type="Gene3D" id="3.30.9.10">
    <property type="entry name" value="D-Amino Acid Oxidase, subunit A, domain 2"/>
    <property type="match status" value="1"/>
</dbReference>
<dbReference type="HOGENOM" id="CLU_007884_0_2_1"/>
<accession>A0A0D2A444</accession>
<dbReference type="PANTHER" id="PTHR10961">
    <property type="entry name" value="PEROXISOMAL SARCOSINE OXIDASE"/>
    <property type="match status" value="1"/>
</dbReference>
<dbReference type="Pfam" id="PF01266">
    <property type="entry name" value="DAO"/>
    <property type="match status" value="1"/>
</dbReference>